<dbReference type="InterPro" id="IPR016181">
    <property type="entry name" value="Acyl_CoA_acyltransferase"/>
</dbReference>
<dbReference type="PANTHER" id="PTHR43792:SF8">
    <property type="entry name" value="[RIBOSOMAL PROTEIN US5]-ALANINE N-ACETYLTRANSFERASE"/>
    <property type="match status" value="1"/>
</dbReference>
<comment type="caution">
    <text evidence="6">The sequence shown here is derived from an EMBL/GenBank/DDBJ whole genome shotgun (WGS) entry which is preliminary data.</text>
</comment>
<feature type="region of interest" description="Disordered" evidence="4">
    <location>
        <begin position="1"/>
        <end position="21"/>
    </location>
</feature>
<keyword evidence="2" id="KW-0012">Acyltransferase</keyword>
<reference evidence="6" key="1">
    <citation type="submission" date="2021-05" db="EMBL/GenBank/DDBJ databases">
        <title>Novel Bacillus species.</title>
        <authorList>
            <person name="Liu G."/>
        </authorList>
    </citation>
    <scope>NUCLEOTIDE SEQUENCE</scope>
    <source>
        <strain evidence="6">FJAT-50051</strain>
    </source>
</reference>
<dbReference type="PANTHER" id="PTHR43792">
    <property type="entry name" value="GNAT FAMILY, PUTATIVE (AFU_ORTHOLOGUE AFUA_3G00765)-RELATED-RELATED"/>
    <property type="match status" value="1"/>
</dbReference>
<evidence type="ECO:0000256" key="4">
    <source>
        <dbReference type="SAM" id="MobiDB-lite"/>
    </source>
</evidence>
<sequence>MSRGFESHTLRQMNSASAPGTRLRMIERGDARVLAEVVAASAEHLRPWEPTRPPAYFTEAGQRVAVGSALAAAASGASAPFVIESDDGELLGRLTLSGITRGALQSCAMGYWVRGDRVGRGHATRAVAAALEHAFGRLGLHRVQAETLPENAASQRVLERNGFVRFGYAPQYLRIAGEWRDHVVFQVLAPEPPERAGGSGRPDPSVTPGR</sequence>
<feature type="region of interest" description="Disordered" evidence="4">
    <location>
        <begin position="190"/>
        <end position="210"/>
    </location>
</feature>
<accession>A0A942YD14</accession>
<evidence type="ECO:0000256" key="2">
    <source>
        <dbReference type="ARBA" id="ARBA00023315"/>
    </source>
</evidence>
<comment type="similarity">
    <text evidence="3">Belongs to the acetyltransferase family. RimJ subfamily.</text>
</comment>
<evidence type="ECO:0000256" key="3">
    <source>
        <dbReference type="ARBA" id="ARBA00038502"/>
    </source>
</evidence>
<organism evidence="6">
    <name type="scientific">Neobacillus citreus</name>
    <dbReference type="NCBI Taxonomy" id="2833578"/>
    <lineage>
        <taxon>Bacteria</taxon>
        <taxon>Bacillati</taxon>
        <taxon>Bacillota</taxon>
        <taxon>Bacilli</taxon>
        <taxon>Bacillales</taxon>
        <taxon>Bacillaceae</taxon>
        <taxon>Neobacillus</taxon>
    </lineage>
</organism>
<evidence type="ECO:0000256" key="1">
    <source>
        <dbReference type="ARBA" id="ARBA00022679"/>
    </source>
</evidence>
<evidence type="ECO:0000313" key="6">
    <source>
        <dbReference type="EMBL" id="MBS4187462.1"/>
    </source>
</evidence>
<evidence type="ECO:0000259" key="5">
    <source>
        <dbReference type="PROSITE" id="PS51186"/>
    </source>
</evidence>
<dbReference type="PROSITE" id="PS51186">
    <property type="entry name" value="GNAT"/>
    <property type="match status" value="1"/>
</dbReference>
<feature type="domain" description="N-acetyltransferase" evidence="5">
    <location>
        <begin position="21"/>
        <end position="190"/>
    </location>
</feature>
<dbReference type="Pfam" id="PF13302">
    <property type="entry name" value="Acetyltransf_3"/>
    <property type="match status" value="1"/>
</dbReference>
<gene>
    <name evidence="6" type="ORF">KHB02_39500</name>
</gene>
<dbReference type="EMBL" id="JAGYPE010000008">
    <property type="protein sequence ID" value="MBS4187462.1"/>
    <property type="molecule type" value="Genomic_DNA"/>
</dbReference>
<proteinExistence type="inferred from homology"/>
<dbReference type="GO" id="GO:0008999">
    <property type="term" value="F:protein-N-terminal-alanine acetyltransferase activity"/>
    <property type="evidence" value="ECO:0007669"/>
    <property type="project" value="TreeGrafter"/>
</dbReference>
<name>A0A942YD14_9BACI</name>
<dbReference type="SUPFAM" id="SSF55729">
    <property type="entry name" value="Acyl-CoA N-acyltransferases (Nat)"/>
    <property type="match status" value="1"/>
</dbReference>
<dbReference type="GO" id="GO:0005737">
    <property type="term" value="C:cytoplasm"/>
    <property type="evidence" value="ECO:0007669"/>
    <property type="project" value="TreeGrafter"/>
</dbReference>
<protein>
    <submittedName>
        <fullName evidence="6">GNAT family N-acetyltransferase</fullName>
    </submittedName>
</protein>
<keyword evidence="1" id="KW-0808">Transferase</keyword>
<dbReference type="Gene3D" id="3.40.630.30">
    <property type="match status" value="1"/>
</dbReference>
<dbReference type="InterPro" id="IPR051531">
    <property type="entry name" value="N-acetyltransferase"/>
</dbReference>
<dbReference type="AlphaFoldDB" id="A0A942YD14"/>
<dbReference type="InterPro" id="IPR000182">
    <property type="entry name" value="GNAT_dom"/>
</dbReference>